<comment type="caution">
    <text evidence="1">The sequence shown here is derived from an EMBL/GenBank/DDBJ whole genome shotgun (WGS) entry which is preliminary data.</text>
</comment>
<sequence>MNNNKFHTPHLHSSPPTTFTLHTCTLPHQPLSHSTPALFPTNHFHTPYLHSSPPATFTLHTYTLHRQPPFTLHTCTLHHQPLSHSIPALFTTTSHFHTPYLHSSPPTTFTLHTTLSPPLPPTLHHQPLSHSTPTLFFHYLHSYSQISLSTHYPCTLSNNKFPLLTHAPTNKFHSSLITHAPTPTRFILITQSTTTVNKFPSHYPCPPPTTNFTLLTHISQSLTNFTLSSHYPRISTNKFRSPYVTHPSIHTKYSTLLIIHASNTDTFPTLHASIHCH</sequence>
<reference evidence="1" key="2">
    <citation type="submission" date="2020-06" db="EMBL/GenBank/DDBJ databases">
        <authorList>
            <person name="Sheffer M."/>
        </authorList>
    </citation>
    <scope>NUCLEOTIDE SEQUENCE</scope>
</reference>
<gene>
    <name evidence="1" type="ORF">HNY73_013969</name>
</gene>
<accession>A0A8T0EMC7</accession>
<proteinExistence type="predicted"/>
<dbReference type="AlphaFoldDB" id="A0A8T0EMC7"/>
<reference evidence="1" key="1">
    <citation type="journal article" date="2020" name="bioRxiv">
        <title>Chromosome-level reference genome of the European wasp spider Argiope bruennichi: a resource for studies on range expansion and evolutionary adaptation.</title>
        <authorList>
            <person name="Sheffer M.M."/>
            <person name="Hoppe A."/>
            <person name="Krehenwinkel H."/>
            <person name="Uhl G."/>
            <person name="Kuss A.W."/>
            <person name="Jensen L."/>
            <person name="Jensen C."/>
            <person name="Gillespie R.G."/>
            <person name="Hoff K.J."/>
            <person name="Prost S."/>
        </authorList>
    </citation>
    <scope>NUCLEOTIDE SEQUENCE</scope>
</reference>
<name>A0A8T0EMC7_ARGBR</name>
<evidence type="ECO:0000313" key="2">
    <source>
        <dbReference type="Proteomes" id="UP000807504"/>
    </source>
</evidence>
<protein>
    <submittedName>
        <fullName evidence="1">Uncharacterized protein</fullName>
    </submittedName>
</protein>
<keyword evidence="2" id="KW-1185">Reference proteome</keyword>
<organism evidence="1 2">
    <name type="scientific">Argiope bruennichi</name>
    <name type="common">Wasp spider</name>
    <name type="synonym">Aranea bruennichi</name>
    <dbReference type="NCBI Taxonomy" id="94029"/>
    <lineage>
        <taxon>Eukaryota</taxon>
        <taxon>Metazoa</taxon>
        <taxon>Ecdysozoa</taxon>
        <taxon>Arthropoda</taxon>
        <taxon>Chelicerata</taxon>
        <taxon>Arachnida</taxon>
        <taxon>Araneae</taxon>
        <taxon>Araneomorphae</taxon>
        <taxon>Entelegynae</taxon>
        <taxon>Araneoidea</taxon>
        <taxon>Araneidae</taxon>
        <taxon>Argiope</taxon>
    </lineage>
</organism>
<dbReference type="EMBL" id="JABXBU010002072">
    <property type="protein sequence ID" value="KAF8777043.1"/>
    <property type="molecule type" value="Genomic_DNA"/>
</dbReference>
<evidence type="ECO:0000313" key="1">
    <source>
        <dbReference type="EMBL" id="KAF8777043.1"/>
    </source>
</evidence>
<dbReference type="Proteomes" id="UP000807504">
    <property type="component" value="Unassembled WGS sequence"/>
</dbReference>